<gene>
    <name evidence="2" type="ORF">E5K00_21855</name>
</gene>
<dbReference type="EMBL" id="SRLC01000003">
    <property type="protein sequence ID" value="TGE20641.1"/>
    <property type="molecule type" value="Genomic_DNA"/>
</dbReference>
<proteinExistence type="predicted"/>
<feature type="domain" description="PKD" evidence="1">
    <location>
        <begin position="67"/>
        <end position="121"/>
    </location>
</feature>
<dbReference type="Proteomes" id="UP000297549">
    <property type="component" value="Unassembled WGS sequence"/>
</dbReference>
<dbReference type="Gene3D" id="2.60.40.10">
    <property type="entry name" value="Immunoglobulins"/>
    <property type="match status" value="1"/>
</dbReference>
<protein>
    <submittedName>
        <fullName evidence="2">PKD domain-containing protein</fullName>
    </submittedName>
</protein>
<sequence>MTFLKPLTYLSIPLPVNLMKAFLIAGLGCILGLAGCQSSDEATPEPATADFTYSGAAQHFTPITFTSTTPNAATYAWDFGDASTATVANPSHTFRKPGTYTVTLRTTSANGSVSISKTLTLAQADTVRILAQRFSGTYHFTNVYEYRYSSATNSIIRTPLPDVTMEAVATSEGLSLFGRNWVLGSRAIWQRSPTSSVPAYWYYSGIGSMQSSLDILQAGDSLRVDIKTSSGIGASSARSGVFYYGGRKR</sequence>
<dbReference type="Pfam" id="PF18911">
    <property type="entry name" value="PKD_4"/>
    <property type="match status" value="1"/>
</dbReference>
<dbReference type="PROSITE" id="PS50093">
    <property type="entry name" value="PKD"/>
    <property type="match status" value="1"/>
</dbReference>
<dbReference type="OrthoDB" id="1521716at2"/>
<name>A0A4Z0PUF7_9BACT</name>
<keyword evidence="3" id="KW-1185">Reference proteome</keyword>
<dbReference type="SMART" id="SM00089">
    <property type="entry name" value="PKD"/>
    <property type="match status" value="1"/>
</dbReference>
<dbReference type="SUPFAM" id="SSF49299">
    <property type="entry name" value="PKD domain"/>
    <property type="match status" value="1"/>
</dbReference>
<reference evidence="2 3" key="1">
    <citation type="submission" date="2019-04" db="EMBL/GenBank/DDBJ databases">
        <authorList>
            <person name="Feng G."/>
            <person name="Zhang J."/>
            <person name="Zhu H."/>
        </authorList>
    </citation>
    <scope>NUCLEOTIDE SEQUENCE [LARGE SCALE GENOMIC DNA]</scope>
    <source>
        <strain evidence="2 3">JCM 31653</strain>
    </source>
</reference>
<comment type="caution">
    <text evidence="2">The sequence shown here is derived from an EMBL/GenBank/DDBJ whole genome shotgun (WGS) entry which is preliminary data.</text>
</comment>
<dbReference type="InterPro" id="IPR022409">
    <property type="entry name" value="PKD/Chitinase_dom"/>
</dbReference>
<dbReference type="InterPro" id="IPR035986">
    <property type="entry name" value="PKD_dom_sf"/>
</dbReference>
<dbReference type="CDD" id="cd00146">
    <property type="entry name" value="PKD"/>
    <property type="match status" value="1"/>
</dbReference>
<evidence type="ECO:0000313" key="3">
    <source>
        <dbReference type="Proteomes" id="UP000297549"/>
    </source>
</evidence>
<dbReference type="AlphaFoldDB" id="A0A4Z0PUF7"/>
<dbReference type="InterPro" id="IPR013783">
    <property type="entry name" value="Ig-like_fold"/>
</dbReference>
<accession>A0A4Z0PUF7</accession>
<evidence type="ECO:0000259" key="1">
    <source>
        <dbReference type="PROSITE" id="PS50093"/>
    </source>
</evidence>
<organism evidence="2 3">
    <name type="scientific">Hymenobacter aquaticus</name>
    <dbReference type="NCBI Taxonomy" id="1867101"/>
    <lineage>
        <taxon>Bacteria</taxon>
        <taxon>Pseudomonadati</taxon>
        <taxon>Bacteroidota</taxon>
        <taxon>Cytophagia</taxon>
        <taxon>Cytophagales</taxon>
        <taxon>Hymenobacteraceae</taxon>
        <taxon>Hymenobacter</taxon>
    </lineage>
</organism>
<evidence type="ECO:0000313" key="2">
    <source>
        <dbReference type="EMBL" id="TGE20641.1"/>
    </source>
</evidence>
<dbReference type="InterPro" id="IPR000601">
    <property type="entry name" value="PKD_dom"/>
</dbReference>